<dbReference type="STRING" id="2282107.A0A286UHN9"/>
<evidence type="ECO:0000256" key="4">
    <source>
        <dbReference type="ARBA" id="ARBA00022777"/>
    </source>
</evidence>
<evidence type="ECO:0000256" key="1">
    <source>
        <dbReference type="ARBA" id="ARBA00022527"/>
    </source>
</evidence>
<dbReference type="GO" id="GO:0005634">
    <property type="term" value="C:nucleus"/>
    <property type="evidence" value="ECO:0007669"/>
    <property type="project" value="TreeGrafter"/>
</dbReference>
<dbReference type="InParanoid" id="A0A286UHN9"/>
<dbReference type="SMART" id="SM00220">
    <property type="entry name" value="S_TKc"/>
    <property type="match status" value="1"/>
</dbReference>
<gene>
    <name evidence="8" type="ORF">PNOK_0599400</name>
</gene>
<evidence type="ECO:0000256" key="5">
    <source>
        <dbReference type="ARBA" id="ARBA00022840"/>
    </source>
</evidence>
<keyword evidence="9" id="KW-1185">Reference proteome</keyword>
<dbReference type="InterPro" id="IPR000719">
    <property type="entry name" value="Prot_kinase_dom"/>
</dbReference>
<evidence type="ECO:0000259" key="7">
    <source>
        <dbReference type="PROSITE" id="PS50011"/>
    </source>
</evidence>
<keyword evidence="2" id="KW-0808">Transferase</keyword>
<accession>A0A286UHN9</accession>
<evidence type="ECO:0000313" key="9">
    <source>
        <dbReference type="Proteomes" id="UP000217199"/>
    </source>
</evidence>
<feature type="region of interest" description="Disordered" evidence="6">
    <location>
        <begin position="374"/>
        <end position="400"/>
    </location>
</feature>
<dbReference type="InterPro" id="IPR011009">
    <property type="entry name" value="Kinase-like_dom_sf"/>
</dbReference>
<dbReference type="Proteomes" id="UP000217199">
    <property type="component" value="Unassembled WGS sequence"/>
</dbReference>
<dbReference type="GO" id="GO:0004674">
    <property type="term" value="F:protein serine/threonine kinase activity"/>
    <property type="evidence" value="ECO:0007669"/>
    <property type="project" value="UniProtKB-KW"/>
</dbReference>
<dbReference type="InterPro" id="IPR008271">
    <property type="entry name" value="Ser/Thr_kinase_AS"/>
</dbReference>
<keyword evidence="1" id="KW-0723">Serine/threonine-protein kinase</keyword>
<dbReference type="PANTHER" id="PTHR24345">
    <property type="entry name" value="SERINE/THREONINE-PROTEIN KINASE PLK"/>
    <property type="match status" value="1"/>
</dbReference>
<reference evidence="8 9" key="1">
    <citation type="journal article" date="2017" name="Mol. Ecol.">
        <title>Comparative and population genomic landscape of Phellinus noxius: A hypervariable fungus causing root rot in trees.</title>
        <authorList>
            <person name="Chung C.L."/>
            <person name="Lee T.J."/>
            <person name="Akiba M."/>
            <person name="Lee H.H."/>
            <person name="Kuo T.H."/>
            <person name="Liu D."/>
            <person name="Ke H.M."/>
            <person name="Yokoi T."/>
            <person name="Roa M.B."/>
            <person name="Lu M.J."/>
            <person name="Chang Y.Y."/>
            <person name="Ann P.J."/>
            <person name="Tsai J.N."/>
            <person name="Chen C.Y."/>
            <person name="Tzean S.S."/>
            <person name="Ota Y."/>
            <person name="Hattori T."/>
            <person name="Sahashi N."/>
            <person name="Liou R.F."/>
            <person name="Kikuchi T."/>
            <person name="Tsai I.J."/>
        </authorList>
    </citation>
    <scope>NUCLEOTIDE SEQUENCE [LARGE SCALE GENOMIC DNA]</scope>
    <source>
        <strain evidence="8 9">FFPRI411160</strain>
    </source>
</reference>
<feature type="domain" description="Protein kinase" evidence="7">
    <location>
        <begin position="29"/>
        <end position="283"/>
    </location>
</feature>
<dbReference type="SUPFAM" id="SSF56112">
    <property type="entry name" value="Protein kinase-like (PK-like)"/>
    <property type="match status" value="1"/>
</dbReference>
<evidence type="ECO:0000256" key="6">
    <source>
        <dbReference type="SAM" id="MobiDB-lite"/>
    </source>
</evidence>
<dbReference type="Gene3D" id="1.10.510.10">
    <property type="entry name" value="Transferase(Phosphotransferase) domain 1"/>
    <property type="match status" value="1"/>
</dbReference>
<feature type="region of interest" description="Disordered" evidence="6">
    <location>
        <begin position="433"/>
        <end position="455"/>
    </location>
</feature>
<protein>
    <submittedName>
        <fullName evidence="8">Negative regulator of sexual conjugation and meiosis</fullName>
    </submittedName>
</protein>
<feature type="compositionally biased region" description="Acidic residues" evidence="6">
    <location>
        <begin position="374"/>
        <end position="390"/>
    </location>
</feature>
<name>A0A286UHN9_9AGAM</name>
<dbReference type="EMBL" id="NBII01000005">
    <property type="protein sequence ID" value="PAV19150.1"/>
    <property type="molecule type" value="Genomic_DNA"/>
</dbReference>
<keyword evidence="3" id="KW-0547">Nucleotide-binding</keyword>
<organism evidence="8 9">
    <name type="scientific">Pyrrhoderma noxium</name>
    <dbReference type="NCBI Taxonomy" id="2282107"/>
    <lineage>
        <taxon>Eukaryota</taxon>
        <taxon>Fungi</taxon>
        <taxon>Dikarya</taxon>
        <taxon>Basidiomycota</taxon>
        <taxon>Agaricomycotina</taxon>
        <taxon>Agaricomycetes</taxon>
        <taxon>Hymenochaetales</taxon>
        <taxon>Hymenochaetaceae</taxon>
        <taxon>Pyrrhoderma</taxon>
    </lineage>
</organism>
<dbReference type="OrthoDB" id="541276at2759"/>
<comment type="caution">
    <text evidence="8">The sequence shown here is derived from an EMBL/GenBank/DDBJ whole genome shotgun (WGS) entry which is preliminary data.</text>
</comment>
<dbReference type="Pfam" id="PF00069">
    <property type="entry name" value="Pkinase"/>
    <property type="match status" value="1"/>
</dbReference>
<dbReference type="PROSITE" id="PS00108">
    <property type="entry name" value="PROTEIN_KINASE_ST"/>
    <property type="match status" value="1"/>
</dbReference>
<proteinExistence type="predicted"/>
<evidence type="ECO:0000256" key="2">
    <source>
        <dbReference type="ARBA" id="ARBA00022679"/>
    </source>
</evidence>
<dbReference type="AlphaFoldDB" id="A0A286UHN9"/>
<dbReference type="GO" id="GO:0005524">
    <property type="term" value="F:ATP binding"/>
    <property type="evidence" value="ECO:0007669"/>
    <property type="project" value="UniProtKB-KW"/>
</dbReference>
<dbReference type="PROSITE" id="PS50011">
    <property type="entry name" value="PROTEIN_KINASE_DOM"/>
    <property type="match status" value="1"/>
</dbReference>
<keyword evidence="4" id="KW-0418">Kinase</keyword>
<sequence>MTNYFKGCPSDTIPDQTNKLIGDDDGPQYFILNYLAQGSWGKVYRAVEISRPNVFYAVKCINRAPMSDFYRGMIRREVLLHLSCAEASRRVLQMHDIIEVDDDDLDLLYLVMEYCPDGDLMNLINGPQNHQSLSSHHLGVYHRDLKPENFLCRKDGSIALGDFGFATKKVVTKDFNQGSEPYMSPEIISTFNSRSIISPAADVWALGIILLNMIAQCHPWSRASLTDTDYIPYLLQSRYYFHKKHLVSEEVNAILARVFTKHPEKRISIDEFRDRIANVKTFYSPEAATRCSSHMTGRCTSSEPPSCFDTSSSLDSEEEEHLVELRVMNPDITCSEFVNAAPMPPSLPSSAIGVSIGRDDMFISEFDDDSFLNVPLDEDSPSEYSSDSDSEGPVTPITPETQAADPAVLHATGFMEPGSFKLDGSTSLKYKRLSEPPSILRRSTKAPDEGRHLNRSSCDSALRDVFRNLVRSVAT</sequence>
<evidence type="ECO:0000313" key="8">
    <source>
        <dbReference type="EMBL" id="PAV19150.1"/>
    </source>
</evidence>
<evidence type="ECO:0000256" key="3">
    <source>
        <dbReference type="ARBA" id="ARBA00022741"/>
    </source>
</evidence>
<keyword evidence="5" id="KW-0067">ATP-binding</keyword>
<dbReference type="PANTHER" id="PTHR24345:SF0">
    <property type="entry name" value="CELL CYCLE SERINE_THREONINE-PROTEIN KINASE CDC5_MSD2"/>
    <property type="match status" value="1"/>
</dbReference>
<dbReference type="FunCoup" id="A0A286UHN9">
    <property type="interactions" value="229"/>
</dbReference>